<keyword evidence="2" id="KW-0677">Repeat</keyword>
<organism evidence="3 4">
    <name type="scientific">Candidatus Campbellbacteria bacterium CG22_combo_CG10-13_8_21_14_all_43_18</name>
    <dbReference type="NCBI Taxonomy" id="1974530"/>
    <lineage>
        <taxon>Bacteria</taxon>
        <taxon>Candidatus Campbelliibacteriota</taxon>
    </lineage>
</organism>
<evidence type="ECO:0000256" key="2">
    <source>
        <dbReference type="ARBA" id="ARBA00022737"/>
    </source>
</evidence>
<dbReference type="InterPro" id="IPR051159">
    <property type="entry name" value="Hexapeptide_acetyltransf"/>
</dbReference>
<name>A0A2H0DWM6_9BACT</name>
<dbReference type="AlphaFoldDB" id="A0A2H0DWM6"/>
<dbReference type="Proteomes" id="UP000231276">
    <property type="component" value="Unassembled WGS sequence"/>
</dbReference>
<evidence type="ECO:0000256" key="1">
    <source>
        <dbReference type="ARBA" id="ARBA00022679"/>
    </source>
</evidence>
<gene>
    <name evidence="3" type="ORF">COW82_01365</name>
</gene>
<accession>A0A2H0DWM6</accession>
<reference evidence="3 4" key="1">
    <citation type="submission" date="2017-09" db="EMBL/GenBank/DDBJ databases">
        <title>Depth-based differentiation of microbial function through sediment-hosted aquifers and enrichment of novel symbionts in the deep terrestrial subsurface.</title>
        <authorList>
            <person name="Probst A.J."/>
            <person name="Ladd B."/>
            <person name="Jarett J.K."/>
            <person name="Geller-Mcgrath D.E."/>
            <person name="Sieber C.M."/>
            <person name="Emerson J.B."/>
            <person name="Anantharaman K."/>
            <person name="Thomas B.C."/>
            <person name="Malmstrom R."/>
            <person name="Stieglmeier M."/>
            <person name="Klingl A."/>
            <person name="Woyke T."/>
            <person name="Ryan C.M."/>
            <person name="Banfield J.F."/>
        </authorList>
    </citation>
    <scope>NUCLEOTIDE SEQUENCE [LARGE SCALE GENOMIC DNA]</scope>
    <source>
        <strain evidence="3">CG22_combo_CG10-13_8_21_14_all_43_18</strain>
    </source>
</reference>
<dbReference type="InterPro" id="IPR018357">
    <property type="entry name" value="Hexapep_transf_CS"/>
</dbReference>
<dbReference type="Gene3D" id="2.160.10.10">
    <property type="entry name" value="Hexapeptide repeat proteins"/>
    <property type="match status" value="1"/>
</dbReference>
<dbReference type="Pfam" id="PF00132">
    <property type="entry name" value="Hexapep"/>
    <property type="match status" value="1"/>
</dbReference>
<protein>
    <recommendedName>
        <fullName evidence="5">Acetyltransferase</fullName>
    </recommendedName>
</protein>
<dbReference type="PANTHER" id="PTHR23416">
    <property type="entry name" value="SIALIC ACID SYNTHASE-RELATED"/>
    <property type="match status" value="1"/>
</dbReference>
<dbReference type="CDD" id="cd04647">
    <property type="entry name" value="LbH_MAT_like"/>
    <property type="match status" value="1"/>
</dbReference>
<comment type="caution">
    <text evidence="3">The sequence shown here is derived from an EMBL/GenBank/DDBJ whole genome shotgun (WGS) entry which is preliminary data.</text>
</comment>
<dbReference type="SUPFAM" id="SSF51161">
    <property type="entry name" value="Trimeric LpxA-like enzymes"/>
    <property type="match status" value="1"/>
</dbReference>
<evidence type="ECO:0008006" key="5">
    <source>
        <dbReference type="Google" id="ProtNLM"/>
    </source>
</evidence>
<evidence type="ECO:0000313" key="3">
    <source>
        <dbReference type="EMBL" id="PIP86566.1"/>
    </source>
</evidence>
<dbReference type="InterPro" id="IPR011004">
    <property type="entry name" value="Trimer_LpxA-like_sf"/>
</dbReference>
<evidence type="ECO:0000313" key="4">
    <source>
        <dbReference type="Proteomes" id="UP000231276"/>
    </source>
</evidence>
<dbReference type="InterPro" id="IPR001451">
    <property type="entry name" value="Hexapep"/>
</dbReference>
<dbReference type="PROSITE" id="PS00101">
    <property type="entry name" value="HEXAPEP_TRANSFERASES"/>
    <property type="match status" value="1"/>
</dbReference>
<proteinExistence type="predicted"/>
<keyword evidence="1" id="KW-0808">Transferase</keyword>
<sequence>MINKKILITEKISLKDLILKYTLRDFLLGILNRTPASIGVFLRMVFYKFFLKKCGKGLIIRDWVTIKFPERVVIGNHVGISEYTLIDGDGGIEIGEYTRIASHVSVVSFGHNYERKDELIKLQGKRRKGIKIGRDVWIGAGVRILDGVEIGDGAIVGAGSVVKRNIPSFSVAVGVPAKVIKERK</sequence>
<dbReference type="GO" id="GO:0016740">
    <property type="term" value="F:transferase activity"/>
    <property type="evidence" value="ECO:0007669"/>
    <property type="project" value="UniProtKB-KW"/>
</dbReference>
<dbReference type="EMBL" id="PCTS01000019">
    <property type="protein sequence ID" value="PIP86566.1"/>
    <property type="molecule type" value="Genomic_DNA"/>
</dbReference>